<evidence type="ECO:0000256" key="4">
    <source>
        <dbReference type="PIRSR" id="PIRSR606710-1"/>
    </source>
</evidence>
<gene>
    <name evidence="8" type="ORF">FA09DRAFT_328085</name>
</gene>
<dbReference type="Gene3D" id="2.115.10.20">
    <property type="entry name" value="Glycosyl hydrolase domain, family 43"/>
    <property type="match status" value="1"/>
</dbReference>
<reference evidence="8 9" key="1">
    <citation type="journal article" date="2018" name="Mol. Biol. Evol.">
        <title>Broad Genomic Sampling Reveals a Smut Pathogenic Ancestry of the Fungal Clade Ustilaginomycotina.</title>
        <authorList>
            <person name="Kijpornyongpan T."/>
            <person name="Mondo S.J."/>
            <person name="Barry K."/>
            <person name="Sandor L."/>
            <person name="Lee J."/>
            <person name="Lipzen A."/>
            <person name="Pangilinan J."/>
            <person name="LaButti K."/>
            <person name="Hainaut M."/>
            <person name="Henrissat B."/>
            <person name="Grigoriev I.V."/>
            <person name="Spatafora J.W."/>
            <person name="Aime M.C."/>
        </authorList>
    </citation>
    <scope>NUCLEOTIDE SEQUENCE [LARGE SCALE GENOMIC DNA]</scope>
    <source>
        <strain evidence="8 9">MCA 4186</strain>
    </source>
</reference>
<dbReference type="STRING" id="58919.A0A316ZFY1"/>
<accession>A0A316ZFY1</accession>
<keyword evidence="9" id="KW-1185">Reference proteome</keyword>
<keyword evidence="2 6" id="KW-0378">Hydrolase</keyword>
<evidence type="ECO:0000313" key="8">
    <source>
        <dbReference type="EMBL" id="PWN99938.1"/>
    </source>
</evidence>
<organism evidence="8 9">
    <name type="scientific">Tilletiopsis washingtonensis</name>
    <dbReference type="NCBI Taxonomy" id="58919"/>
    <lineage>
        <taxon>Eukaryota</taxon>
        <taxon>Fungi</taxon>
        <taxon>Dikarya</taxon>
        <taxon>Basidiomycota</taxon>
        <taxon>Ustilaginomycotina</taxon>
        <taxon>Exobasidiomycetes</taxon>
        <taxon>Entylomatales</taxon>
        <taxon>Entylomatales incertae sedis</taxon>
        <taxon>Tilletiopsis</taxon>
    </lineage>
</organism>
<dbReference type="GeneID" id="37269180"/>
<dbReference type="SUPFAM" id="SSF75005">
    <property type="entry name" value="Arabinanase/levansucrase/invertase"/>
    <property type="match status" value="1"/>
</dbReference>
<dbReference type="InterPro" id="IPR023296">
    <property type="entry name" value="Glyco_hydro_beta-prop_sf"/>
</dbReference>
<evidence type="ECO:0000256" key="2">
    <source>
        <dbReference type="ARBA" id="ARBA00022801"/>
    </source>
</evidence>
<proteinExistence type="inferred from homology"/>
<feature type="active site" description="Proton donor" evidence="4">
    <location>
        <position position="201"/>
    </location>
</feature>
<dbReference type="PANTHER" id="PTHR42812:SF5">
    <property type="entry name" value="ENDO-ARABINASE"/>
    <property type="match status" value="1"/>
</dbReference>
<dbReference type="OrthoDB" id="3879658at2759"/>
<feature type="site" description="Important for catalytic activity, responsible for pKa modulation of the active site Glu and correct orientation of both the proton donor and substrate" evidence="5">
    <location>
        <position position="137"/>
    </location>
</feature>
<keyword evidence="3 6" id="KW-0326">Glycosidase</keyword>
<evidence type="ECO:0000256" key="1">
    <source>
        <dbReference type="ARBA" id="ARBA00009865"/>
    </source>
</evidence>
<name>A0A316ZFY1_9BASI</name>
<evidence type="ECO:0000313" key="9">
    <source>
        <dbReference type="Proteomes" id="UP000245946"/>
    </source>
</evidence>
<feature type="compositionally biased region" description="Basic and acidic residues" evidence="7">
    <location>
        <begin position="334"/>
        <end position="348"/>
    </location>
</feature>
<dbReference type="CDD" id="cd08999">
    <property type="entry name" value="GH43_ABN-like"/>
    <property type="match status" value="1"/>
</dbReference>
<dbReference type="PANTHER" id="PTHR42812">
    <property type="entry name" value="BETA-XYLOSIDASE"/>
    <property type="match status" value="1"/>
</dbReference>
<dbReference type="EMBL" id="KZ819286">
    <property type="protein sequence ID" value="PWN99938.1"/>
    <property type="molecule type" value="Genomic_DNA"/>
</dbReference>
<evidence type="ECO:0000256" key="7">
    <source>
        <dbReference type="SAM" id="MobiDB-lite"/>
    </source>
</evidence>
<comment type="similarity">
    <text evidence="1 6">Belongs to the glycosyl hydrolase 43 family.</text>
</comment>
<dbReference type="Proteomes" id="UP000245946">
    <property type="component" value="Unassembled WGS sequence"/>
</dbReference>
<dbReference type="RefSeq" id="XP_025600217.1">
    <property type="nucleotide sequence ID" value="XM_025741636.1"/>
</dbReference>
<dbReference type="InterPro" id="IPR006710">
    <property type="entry name" value="Glyco_hydro_43"/>
</dbReference>
<evidence type="ECO:0000256" key="3">
    <source>
        <dbReference type="ARBA" id="ARBA00023295"/>
    </source>
</evidence>
<dbReference type="InterPro" id="IPR051795">
    <property type="entry name" value="Glycosyl_Hydrlase_43"/>
</dbReference>
<evidence type="ECO:0000256" key="5">
    <source>
        <dbReference type="PIRSR" id="PIRSR606710-2"/>
    </source>
</evidence>
<feature type="active site" description="Proton acceptor" evidence="4">
    <location>
        <position position="20"/>
    </location>
</feature>
<dbReference type="GO" id="GO:0005975">
    <property type="term" value="P:carbohydrate metabolic process"/>
    <property type="evidence" value="ECO:0007669"/>
    <property type="project" value="InterPro"/>
</dbReference>
<protein>
    <submittedName>
        <fullName evidence="8">Arabinanase/levansucrase/invertase</fullName>
    </submittedName>
</protein>
<dbReference type="Pfam" id="PF04616">
    <property type="entry name" value="Glyco_hydro_43"/>
    <property type="match status" value="1"/>
</dbReference>
<evidence type="ECO:0000256" key="6">
    <source>
        <dbReference type="RuleBase" id="RU361187"/>
    </source>
</evidence>
<sequence length="368" mass="40786">MPAHEHLGYQNPVIPVDSPDPGVFYDEASSTWYAYATNGNGKNIQVFSSKDFCSWDSDHEDALPGPFPDWIREGGWWWAPEVIRAPGGRPGYLMYTTCGIKAIDGQGICTAYSESPLGPFKLVGDGPLVDIPSGSLDAQPFENPQENGKRYLVYKNDEDGQMYTKKTQLWIQPLTEDGLRFEGPRKPLLAPTMEWQHGLLEGPYLTYHAPSRTYTLFYSSGTFTTGGYAIGYAKSSSMFGPYKASDHPFLWTDEQRGVLGPGGQCIVRGVEGHDFLVFHSLTHFEGPRHMCVHRLEWGNDGTPILPGRPQLNKRLRLGAEAEDDDQGGKPCPLPKEHYGGGGKEPKDRAREYAKKGVGALASWAKKQL</sequence>
<dbReference type="GO" id="GO:0004553">
    <property type="term" value="F:hydrolase activity, hydrolyzing O-glycosyl compounds"/>
    <property type="evidence" value="ECO:0007669"/>
    <property type="project" value="InterPro"/>
</dbReference>
<feature type="region of interest" description="Disordered" evidence="7">
    <location>
        <begin position="319"/>
        <end position="348"/>
    </location>
</feature>
<dbReference type="AlphaFoldDB" id="A0A316ZFY1"/>